<dbReference type="Proteomes" id="UP000237752">
    <property type="component" value="Unassembled WGS sequence"/>
</dbReference>
<dbReference type="EMBL" id="PVUE01000001">
    <property type="protein sequence ID" value="PRZ44093.1"/>
    <property type="molecule type" value="Genomic_DNA"/>
</dbReference>
<reference evidence="3 4" key="1">
    <citation type="submission" date="2018-03" db="EMBL/GenBank/DDBJ databases">
        <title>Genomic Encyclopedia of Archaeal and Bacterial Type Strains, Phase II (KMG-II): from individual species to whole genera.</title>
        <authorList>
            <person name="Goeker M."/>
        </authorList>
    </citation>
    <scope>NUCLEOTIDE SEQUENCE [LARGE SCALE GENOMIC DNA]</scope>
    <source>
        <strain evidence="3 4">DSM 100065</strain>
    </source>
</reference>
<dbReference type="Pfam" id="PF09851">
    <property type="entry name" value="SHOCT"/>
    <property type="match status" value="1"/>
</dbReference>
<sequence length="97" mass="10260">MFRRRGAGSARPSLLRSAARGAVVAGTAATVAGSVAQRRAAREGQGQDVVVQPDGPAPAPEIDTDHLIAQLRQLGELRDSGVLTEQEFNTQKTRLLN</sequence>
<dbReference type="AlphaFoldDB" id="A0A2T1A654"/>
<comment type="caution">
    <text evidence="3">The sequence shown here is derived from an EMBL/GenBank/DDBJ whole genome shotgun (WGS) entry which is preliminary data.</text>
</comment>
<evidence type="ECO:0000256" key="1">
    <source>
        <dbReference type="SAM" id="MobiDB-lite"/>
    </source>
</evidence>
<name>A0A2T1A654_9ACTN</name>
<accession>A0A2T1A654</accession>
<evidence type="ECO:0000313" key="3">
    <source>
        <dbReference type="EMBL" id="PRZ44093.1"/>
    </source>
</evidence>
<proteinExistence type="predicted"/>
<dbReference type="InterPro" id="IPR018649">
    <property type="entry name" value="SHOCT"/>
</dbReference>
<gene>
    <name evidence="3" type="ORF">CLV47_101217</name>
</gene>
<evidence type="ECO:0000259" key="2">
    <source>
        <dbReference type="Pfam" id="PF09851"/>
    </source>
</evidence>
<dbReference type="RefSeq" id="WP_106347147.1">
    <property type="nucleotide sequence ID" value="NZ_PVUE01000001.1"/>
</dbReference>
<keyword evidence="4" id="KW-1185">Reference proteome</keyword>
<evidence type="ECO:0000313" key="4">
    <source>
        <dbReference type="Proteomes" id="UP000237752"/>
    </source>
</evidence>
<protein>
    <submittedName>
        <fullName evidence="3">Putative oligomerization/nucleic acid binding protein</fullName>
    </submittedName>
</protein>
<organism evidence="3 4">
    <name type="scientific">Antricoccus suffuscus</name>
    <dbReference type="NCBI Taxonomy" id="1629062"/>
    <lineage>
        <taxon>Bacteria</taxon>
        <taxon>Bacillati</taxon>
        <taxon>Actinomycetota</taxon>
        <taxon>Actinomycetes</taxon>
        <taxon>Geodermatophilales</taxon>
        <taxon>Antricoccaceae</taxon>
        <taxon>Antricoccus</taxon>
    </lineage>
</organism>
<feature type="domain" description="SHOCT" evidence="2">
    <location>
        <begin position="69"/>
        <end position="96"/>
    </location>
</feature>
<dbReference type="OrthoDB" id="5996503at2"/>
<feature type="region of interest" description="Disordered" evidence="1">
    <location>
        <begin position="37"/>
        <end position="59"/>
    </location>
</feature>